<dbReference type="EMBL" id="CP084167">
    <property type="protein sequence ID" value="UJG43563.1"/>
    <property type="molecule type" value="Genomic_DNA"/>
</dbReference>
<evidence type="ECO:0000313" key="3">
    <source>
        <dbReference type="EMBL" id="UJG43563.1"/>
    </source>
</evidence>
<sequence length="381" mass="44465">MNNSNFSLLKSVKSFLEKRFQPTREDRKTSIKVCHWIRKMDFPHKGQRKRGETKEEVKKTVMGAVVEQTSIEQSAEQFSTKDGDTIRYHLNKLDINGISEVFISSFQQCGELLKRKKKIKSPLILAVDTMDIRYYGKRRDEYIHQYKNEWFYRYITVSTVKSPYGALPLGAFPVSTFDSKEGLLESLFNKFSLKNRNIKVLYADRGFYSVEVVKLLQAYTIPFVIGARKNKKIRSYLENFPKTGKITSVPYTMKSVQGETTEVMLHAYWLPKRKDWFVCISWHISSEQQIYDYCHRWGIETSYRLLKSISVSTTTNNATVRFLYLCFSLLVLALYVCFRSSVIPPFFTPPSNKPLLKRSRPVTLYFTLRCLRSSLYGGEIV</sequence>
<dbReference type="PANTHER" id="PTHR33252">
    <property type="entry name" value="THIRD ORF IN TRANSPOSON ISC1160"/>
    <property type="match status" value="1"/>
</dbReference>
<name>A0A9Y1BQY0_9ARCH</name>
<proteinExistence type="predicted"/>
<dbReference type="PANTHER" id="PTHR33252:SF2">
    <property type="entry name" value="TRANSPOSASE IS4-LIKE DOMAIN-CONTAINING PROTEIN"/>
    <property type="match status" value="1"/>
</dbReference>
<dbReference type="EMBL" id="CP084167">
    <property type="protein sequence ID" value="UJG43520.1"/>
    <property type="molecule type" value="Genomic_DNA"/>
</dbReference>
<dbReference type="GO" id="GO:0003677">
    <property type="term" value="F:DNA binding"/>
    <property type="evidence" value="ECO:0007669"/>
    <property type="project" value="InterPro"/>
</dbReference>
<reference evidence="3" key="1">
    <citation type="journal article" date="2022" name="Nat. Microbiol.">
        <title>Unique mobile elements and scalable gene flow at the prokaryote-eukaryote boundary revealed by circularized Asgard archaea genomes.</title>
        <authorList>
            <person name="Wu F."/>
            <person name="Speth D.R."/>
            <person name="Philosof A."/>
            <person name="Cremiere A."/>
            <person name="Narayanan A."/>
            <person name="Barco R.A."/>
            <person name="Connon S.A."/>
            <person name="Amend J.P."/>
            <person name="Antoshechkin I.A."/>
            <person name="Orphan V.J."/>
        </authorList>
    </citation>
    <scope>NUCLEOTIDE SEQUENCE</scope>
    <source>
        <strain evidence="3">PR6</strain>
    </source>
</reference>
<protein>
    <submittedName>
        <fullName evidence="3">Transposase</fullName>
    </submittedName>
</protein>
<organism evidence="3">
    <name type="scientific">Candidatus Heimdallarchaeum endolithica</name>
    <dbReference type="NCBI Taxonomy" id="2876572"/>
    <lineage>
        <taxon>Archaea</taxon>
        <taxon>Promethearchaeati</taxon>
        <taxon>Candidatus Heimdallarchaeota</taxon>
        <taxon>Candidatus Heimdallarchaeia (ex Rinke et al. 2021) (nom. nud.)</taxon>
        <taxon>Candidatus Heimdallarchaeales</taxon>
        <taxon>Candidatus Heimdallarchaeaceae</taxon>
        <taxon>Candidatus Heimdallarchaeum</taxon>
    </lineage>
</organism>
<dbReference type="GO" id="GO:0006313">
    <property type="term" value="P:DNA transposition"/>
    <property type="evidence" value="ECO:0007669"/>
    <property type="project" value="InterPro"/>
</dbReference>
<dbReference type="InterPro" id="IPR012337">
    <property type="entry name" value="RNaseH-like_sf"/>
</dbReference>
<gene>
    <name evidence="2" type="ORF">K9W46_14265</name>
    <name evidence="3" type="ORF">K9W46_14490</name>
</gene>
<feature type="domain" description="Transposase IS4-like" evidence="1">
    <location>
        <begin position="190"/>
        <end position="331"/>
    </location>
</feature>
<dbReference type="SUPFAM" id="SSF53098">
    <property type="entry name" value="Ribonuclease H-like"/>
    <property type="match status" value="1"/>
</dbReference>
<dbReference type="Pfam" id="PF01609">
    <property type="entry name" value="DDE_Tnp_1"/>
    <property type="match status" value="1"/>
</dbReference>
<dbReference type="AlphaFoldDB" id="A0A9Y1BQY0"/>
<dbReference type="InterPro" id="IPR002559">
    <property type="entry name" value="Transposase_11"/>
</dbReference>
<dbReference type="Proteomes" id="UP001200513">
    <property type="component" value="Chromosome"/>
</dbReference>
<accession>A0A9Y1BQY0</accession>
<evidence type="ECO:0000313" key="2">
    <source>
        <dbReference type="EMBL" id="UJG43520.1"/>
    </source>
</evidence>
<dbReference type="GO" id="GO:0004803">
    <property type="term" value="F:transposase activity"/>
    <property type="evidence" value="ECO:0007669"/>
    <property type="project" value="InterPro"/>
</dbReference>
<evidence type="ECO:0000259" key="1">
    <source>
        <dbReference type="Pfam" id="PF01609"/>
    </source>
</evidence>